<evidence type="ECO:0000256" key="3">
    <source>
        <dbReference type="ARBA" id="ARBA00022596"/>
    </source>
</evidence>
<evidence type="ECO:0000313" key="6">
    <source>
        <dbReference type="EMBL" id="GAG78359.1"/>
    </source>
</evidence>
<organism evidence="6">
    <name type="scientific">marine sediment metagenome</name>
    <dbReference type="NCBI Taxonomy" id="412755"/>
    <lineage>
        <taxon>unclassified sequences</taxon>
        <taxon>metagenomes</taxon>
        <taxon>ecological metagenomes</taxon>
    </lineage>
</organism>
<dbReference type="InterPro" id="IPR029014">
    <property type="entry name" value="NiFe-Hase_large"/>
</dbReference>
<evidence type="ECO:0000256" key="5">
    <source>
        <dbReference type="ARBA" id="ARBA00023002"/>
    </source>
</evidence>
<proteinExistence type="inferred from homology"/>
<dbReference type="Gene3D" id="1.10.645.10">
    <property type="entry name" value="Cytochrome-c3 Hydrogenase, chain B"/>
    <property type="match status" value="1"/>
</dbReference>
<dbReference type="GO" id="GO:0046872">
    <property type="term" value="F:metal ion binding"/>
    <property type="evidence" value="ECO:0007669"/>
    <property type="project" value="UniProtKB-KW"/>
</dbReference>
<evidence type="ECO:0000256" key="1">
    <source>
        <dbReference type="ARBA" id="ARBA00001967"/>
    </source>
</evidence>
<protein>
    <submittedName>
        <fullName evidence="6">Uncharacterized protein</fullName>
    </submittedName>
</protein>
<accession>X1A9G3</accession>
<dbReference type="GO" id="GO:0016491">
    <property type="term" value="F:oxidoreductase activity"/>
    <property type="evidence" value="ECO:0007669"/>
    <property type="project" value="UniProtKB-KW"/>
</dbReference>
<comment type="similarity">
    <text evidence="2">Belongs to the [NiFe]/[NiFeSe] hydrogenase large subunit family.</text>
</comment>
<keyword evidence="4" id="KW-0479">Metal-binding</keyword>
<comment type="caution">
    <text evidence="6">The sequence shown here is derived from an EMBL/GenBank/DDBJ whole genome shotgun (WGS) entry which is preliminary data.</text>
</comment>
<dbReference type="PANTHER" id="PTHR43600:SF2">
    <property type="entry name" value="F420-NON-REDUCING HYDROGENASE VHU SUBUNIT A"/>
    <property type="match status" value="1"/>
</dbReference>
<gene>
    <name evidence="6" type="ORF">S01H4_25629</name>
</gene>
<dbReference type="SUPFAM" id="SSF56762">
    <property type="entry name" value="HydB/Nqo4-like"/>
    <property type="match status" value="1"/>
</dbReference>
<evidence type="ECO:0000256" key="4">
    <source>
        <dbReference type="ARBA" id="ARBA00022723"/>
    </source>
</evidence>
<name>X1A9G3_9ZZZZ</name>
<comment type="cofactor">
    <cofactor evidence="1">
        <name>Ni(2+)</name>
        <dbReference type="ChEBI" id="CHEBI:49786"/>
    </cofactor>
</comment>
<dbReference type="PANTHER" id="PTHR43600">
    <property type="entry name" value="COENZYME F420 HYDROGENASE, SUBUNIT ALPHA"/>
    <property type="match status" value="1"/>
</dbReference>
<feature type="non-terminal residue" evidence="6">
    <location>
        <position position="238"/>
    </location>
</feature>
<sequence length="238" mass="27228">MHVFFLALADFFKLKHDVDLIKKFPEYTETALKIREYGNNIVRKIGGRAVHPVSSAVGGFLKLPSKEILQELLDEQKAALRIVSELGDLFSNLNYPDFERETEYVSLRNKNEYAIYDGNVISNMGLNVKSDDYEAHVEEIHKPFEVVKRVKRDGREIFVGALPRINNNYKKLSPAAKKLIKNSGIKFPSHNAFLNVFAQVVETVHCIEESGQWLKELLDSKQTKAMADYKVKAVRELE</sequence>
<dbReference type="EMBL" id="BART01012221">
    <property type="protein sequence ID" value="GAG78359.1"/>
    <property type="molecule type" value="Genomic_DNA"/>
</dbReference>
<keyword evidence="5" id="KW-0560">Oxidoreductase</keyword>
<reference evidence="6" key="1">
    <citation type="journal article" date="2014" name="Front. Microbiol.">
        <title>High frequency of phylogenetically diverse reductive dehalogenase-homologous genes in deep subseafloor sedimentary metagenomes.</title>
        <authorList>
            <person name="Kawai M."/>
            <person name="Futagami T."/>
            <person name="Toyoda A."/>
            <person name="Takaki Y."/>
            <person name="Nishi S."/>
            <person name="Hori S."/>
            <person name="Arai W."/>
            <person name="Tsubouchi T."/>
            <person name="Morono Y."/>
            <person name="Uchiyama I."/>
            <person name="Ito T."/>
            <person name="Fujiyama A."/>
            <person name="Inagaki F."/>
            <person name="Takami H."/>
        </authorList>
    </citation>
    <scope>NUCLEOTIDE SEQUENCE</scope>
    <source>
        <strain evidence="6">Expedition CK06-06</strain>
    </source>
</reference>
<keyword evidence="3" id="KW-0533">Nickel</keyword>
<evidence type="ECO:0000256" key="2">
    <source>
        <dbReference type="ARBA" id="ARBA00009292"/>
    </source>
</evidence>
<dbReference type="AlphaFoldDB" id="X1A9G3"/>